<dbReference type="InterPro" id="IPR003660">
    <property type="entry name" value="HAMP_dom"/>
</dbReference>
<dbReference type="SMART" id="SM00283">
    <property type="entry name" value="MA"/>
    <property type="match status" value="1"/>
</dbReference>
<dbReference type="Pfam" id="PF02743">
    <property type="entry name" value="dCache_1"/>
    <property type="match status" value="1"/>
</dbReference>
<keyword evidence="2" id="KW-1003">Cell membrane</keyword>
<comment type="subcellular location">
    <subcellularLocation>
        <location evidence="1">Cell membrane</location>
        <topology evidence="1">Multi-pass membrane protein</topology>
    </subcellularLocation>
</comment>
<feature type="transmembrane region" description="Helical" evidence="11">
    <location>
        <begin position="20"/>
        <end position="42"/>
    </location>
</feature>
<feature type="transmembrane region" description="Helical" evidence="11">
    <location>
        <begin position="355"/>
        <end position="374"/>
    </location>
</feature>
<evidence type="ECO:0000313" key="14">
    <source>
        <dbReference type="EMBL" id="MBO0344806.1"/>
    </source>
</evidence>
<dbReference type="GO" id="GO:0005886">
    <property type="term" value="C:plasma membrane"/>
    <property type="evidence" value="ECO:0007669"/>
    <property type="project" value="UniProtKB-SubCell"/>
</dbReference>
<dbReference type="GO" id="GO:0007165">
    <property type="term" value="P:signal transduction"/>
    <property type="evidence" value="ECO:0007669"/>
    <property type="project" value="UniProtKB-KW"/>
</dbReference>
<dbReference type="CDD" id="cd18774">
    <property type="entry name" value="PDC2_HK_sensor"/>
    <property type="match status" value="1"/>
</dbReference>
<evidence type="ECO:0000256" key="6">
    <source>
        <dbReference type="ARBA" id="ARBA00023136"/>
    </source>
</evidence>
<protein>
    <submittedName>
        <fullName evidence="14">HAMP domain-containing protein</fullName>
    </submittedName>
</protein>
<dbReference type="SMART" id="SM00304">
    <property type="entry name" value="HAMP"/>
    <property type="match status" value="1"/>
</dbReference>
<keyword evidence="10" id="KW-0175">Coiled coil</keyword>
<dbReference type="PROSITE" id="PS51257">
    <property type="entry name" value="PROKAR_LIPOPROTEIN"/>
    <property type="match status" value="1"/>
</dbReference>
<dbReference type="Pfam" id="PF00015">
    <property type="entry name" value="MCPsignal"/>
    <property type="match status" value="1"/>
</dbReference>
<keyword evidence="3" id="KW-0145">Chemotaxis</keyword>
<dbReference type="EMBL" id="JAFLNF010000002">
    <property type="protein sequence ID" value="MBO0344806.1"/>
    <property type="molecule type" value="Genomic_DNA"/>
</dbReference>
<dbReference type="PROSITE" id="PS50111">
    <property type="entry name" value="CHEMOTAXIS_TRANSDUC_2"/>
    <property type="match status" value="1"/>
</dbReference>
<keyword evidence="4 11" id="KW-0812">Transmembrane</keyword>
<reference evidence="14" key="1">
    <citation type="submission" date="2021-03" db="EMBL/GenBank/DDBJ databases">
        <title>Roseibium sp. CAU 1637 isolated from Incheon.</title>
        <authorList>
            <person name="Kim W."/>
        </authorList>
    </citation>
    <scope>NUCLEOTIDE SEQUENCE</scope>
    <source>
        <strain evidence="14">CAU 1637</strain>
    </source>
</reference>
<dbReference type="CDD" id="cd06225">
    <property type="entry name" value="HAMP"/>
    <property type="match status" value="1"/>
</dbReference>
<evidence type="ECO:0000256" key="2">
    <source>
        <dbReference type="ARBA" id="ARBA00022475"/>
    </source>
</evidence>
<dbReference type="PROSITE" id="PS50885">
    <property type="entry name" value="HAMP"/>
    <property type="match status" value="1"/>
</dbReference>
<dbReference type="RefSeq" id="WP_206938977.1">
    <property type="nucleotide sequence ID" value="NZ_JAFLNF010000002.1"/>
</dbReference>
<dbReference type="Pfam" id="PF00672">
    <property type="entry name" value="HAMP"/>
    <property type="match status" value="1"/>
</dbReference>
<proteinExistence type="inferred from homology"/>
<name>A0A939EMZ3_9HYPH</name>
<evidence type="ECO:0000256" key="5">
    <source>
        <dbReference type="ARBA" id="ARBA00022989"/>
    </source>
</evidence>
<gene>
    <name evidence="14" type="ORF">J0X15_06215</name>
</gene>
<keyword evidence="5 11" id="KW-1133">Transmembrane helix</keyword>
<evidence type="ECO:0000256" key="11">
    <source>
        <dbReference type="SAM" id="Phobius"/>
    </source>
</evidence>
<evidence type="ECO:0000256" key="8">
    <source>
        <dbReference type="ARBA" id="ARBA00029447"/>
    </source>
</evidence>
<dbReference type="PANTHER" id="PTHR32089">
    <property type="entry name" value="METHYL-ACCEPTING CHEMOTAXIS PROTEIN MCPB"/>
    <property type="match status" value="1"/>
</dbReference>
<sequence length="727" mass="76182">MSKVASTKTGIIHKFTKLSVIVPALTVAVAFTACVAVGIGGYMNARSGLEKAANSELAMIAGAREGLLDLRMNSLSGDLATTSSGAAANLAFTDLNSSLGSLDKDREALDSYFRPEGADASARAELTGKDSKTMYAWRHTDMHNSFYSSWKNNHYADIFAINTDGLVIYSVTKSADFLDNANSDTLKGTGLGEVFAKAIVAEKGAQFQSSFEAYAPAGGEPSMFIAAPAYVTSFSGEELGGVIVVRINSAFLESVTNDRKGLGETGQAYIVDDAGRMITNQPLASEPTALNKMASGAAVQGALAGAFTQGSVTGADGIDRLTSAVPMKVGDRTWAVVAERSVNEAMASVTEMRDAMIITTLITVAIAAVIALVFSRSITVPLAGLVNALEAIASGTRTTEIKSAKRRDEIGDIGRAVLKIRQNAEEEQEQRAEEEALAARSSAEQRQKMLASLAGDFEATVGQVVENVARSAASLRESAGEMRQMMEDSGETSSRAAKVSAEAMTEVQSIASASDQLSSSIEEISSLIERSASVAKTATIRAESTNETVKSLAEAANRIGEVITLISDIADQTNLLALNATIEAARAGEAGRGFAVVASEVKELASQTGKATEEIQLQISAIRNATDEAVGAIGDIQQTIGEISQSVTDVSAAVTEQSYATRGIAENTQRAAVGTSNVSEDISNVSQISAQTREAANSFSISVEDLTEQTNNLDQQVRTFLGQVRSA</sequence>
<evidence type="ECO:0000256" key="1">
    <source>
        <dbReference type="ARBA" id="ARBA00004651"/>
    </source>
</evidence>
<keyword evidence="6 11" id="KW-0472">Membrane</keyword>
<dbReference type="InterPro" id="IPR033479">
    <property type="entry name" value="dCache_1"/>
</dbReference>
<keyword evidence="7 9" id="KW-0807">Transducer</keyword>
<evidence type="ECO:0000256" key="4">
    <source>
        <dbReference type="ARBA" id="ARBA00022692"/>
    </source>
</evidence>
<dbReference type="Gene3D" id="1.10.8.500">
    <property type="entry name" value="HAMP domain in histidine kinase"/>
    <property type="match status" value="1"/>
</dbReference>
<dbReference type="InterPro" id="IPR004089">
    <property type="entry name" value="MCPsignal_dom"/>
</dbReference>
<evidence type="ECO:0000256" key="10">
    <source>
        <dbReference type="SAM" id="Coils"/>
    </source>
</evidence>
<dbReference type="SUPFAM" id="SSF58104">
    <property type="entry name" value="Methyl-accepting chemotaxis protein (MCP) signaling domain"/>
    <property type="match status" value="1"/>
</dbReference>
<evidence type="ECO:0000313" key="15">
    <source>
        <dbReference type="Proteomes" id="UP000664779"/>
    </source>
</evidence>
<comment type="similarity">
    <text evidence="8">Belongs to the methyl-accepting chemotaxis (MCP) protein family.</text>
</comment>
<dbReference type="Gene3D" id="1.10.287.950">
    <property type="entry name" value="Methyl-accepting chemotaxis protein"/>
    <property type="match status" value="1"/>
</dbReference>
<evidence type="ECO:0000256" key="9">
    <source>
        <dbReference type="PROSITE-ProRule" id="PRU00284"/>
    </source>
</evidence>
<dbReference type="AlphaFoldDB" id="A0A939EMZ3"/>
<dbReference type="GO" id="GO:0006935">
    <property type="term" value="P:chemotaxis"/>
    <property type="evidence" value="ECO:0007669"/>
    <property type="project" value="UniProtKB-KW"/>
</dbReference>
<feature type="domain" description="Methyl-accepting transducer" evidence="12">
    <location>
        <begin position="446"/>
        <end position="707"/>
    </location>
</feature>
<dbReference type="Gene3D" id="3.30.450.20">
    <property type="entry name" value="PAS domain"/>
    <property type="match status" value="1"/>
</dbReference>
<evidence type="ECO:0000259" key="12">
    <source>
        <dbReference type="PROSITE" id="PS50111"/>
    </source>
</evidence>
<accession>A0A939EMZ3</accession>
<evidence type="ECO:0000259" key="13">
    <source>
        <dbReference type="PROSITE" id="PS50885"/>
    </source>
</evidence>
<feature type="coiled-coil region" evidence="10">
    <location>
        <begin position="415"/>
        <end position="444"/>
    </location>
</feature>
<organism evidence="14 15">
    <name type="scientific">Roseibium limicola</name>
    <dbReference type="NCBI Taxonomy" id="2816037"/>
    <lineage>
        <taxon>Bacteria</taxon>
        <taxon>Pseudomonadati</taxon>
        <taxon>Pseudomonadota</taxon>
        <taxon>Alphaproteobacteria</taxon>
        <taxon>Hyphomicrobiales</taxon>
        <taxon>Stappiaceae</taxon>
        <taxon>Roseibium</taxon>
    </lineage>
</organism>
<feature type="domain" description="HAMP" evidence="13">
    <location>
        <begin position="376"/>
        <end position="429"/>
    </location>
</feature>
<evidence type="ECO:0000256" key="3">
    <source>
        <dbReference type="ARBA" id="ARBA00022500"/>
    </source>
</evidence>
<dbReference type="Proteomes" id="UP000664779">
    <property type="component" value="Unassembled WGS sequence"/>
</dbReference>
<dbReference type="PANTHER" id="PTHR32089:SF112">
    <property type="entry name" value="LYSOZYME-LIKE PROTEIN-RELATED"/>
    <property type="match status" value="1"/>
</dbReference>
<evidence type="ECO:0000256" key="7">
    <source>
        <dbReference type="ARBA" id="ARBA00023224"/>
    </source>
</evidence>
<comment type="caution">
    <text evidence="14">The sequence shown here is derived from an EMBL/GenBank/DDBJ whole genome shotgun (WGS) entry which is preliminary data.</text>
</comment>
<keyword evidence="15" id="KW-1185">Reference proteome</keyword>